<accession>A0A8E2X530</accession>
<comment type="caution">
    <text evidence="2">The sequence shown here is derived from an EMBL/GenBank/DDBJ whole genome shotgun (WGS) entry which is preliminary data.</text>
</comment>
<name>W7ISY7_9PSEU</name>
<gene>
    <name evidence="2" type="ORF">UO65_5264</name>
</gene>
<organism evidence="2 3">
    <name type="scientific">Actinokineospora spheciospongiae</name>
    <dbReference type="NCBI Taxonomy" id="909613"/>
    <lineage>
        <taxon>Bacteria</taxon>
        <taxon>Bacillati</taxon>
        <taxon>Actinomycetota</taxon>
        <taxon>Actinomycetes</taxon>
        <taxon>Pseudonocardiales</taxon>
        <taxon>Pseudonocardiaceae</taxon>
        <taxon>Actinokineospora</taxon>
    </lineage>
</organism>
<evidence type="ECO:0000256" key="1">
    <source>
        <dbReference type="SAM" id="Phobius"/>
    </source>
</evidence>
<keyword evidence="3" id="KW-1185">Reference proteome</keyword>
<proteinExistence type="predicted"/>
<dbReference type="RefSeq" id="WP_035287340.1">
    <property type="nucleotide sequence ID" value="NZ_AYXG01000203.1"/>
</dbReference>
<dbReference type="Pfam" id="PF11377">
    <property type="entry name" value="DUF3180"/>
    <property type="match status" value="1"/>
</dbReference>
<feature type="transmembrane region" description="Helical" evidence="1">
    <location>
        <begin position="115"/>
        <end position="135"/>
    </location>
</feature>
<keyword evidence="1" id="KW-1133">Transmembrane helix</keyword>
<sequence length="154" mass="15754">MKATKAADLIPSGAIGALIGYFGCRLLYGSLPPLPTLAGLTLLVLAAVEAVLGYSLRSRIRGKGGKPVQALAAARAVALAKASSLLGAIMLGLWLGVLGYVLPESSRVSAAKQDVPSAVVGAACAAILIGAALWLEHCCRTPDDPYPDDRRSTT</sequence>
<dbReference type="Proteomes" id="UP000019277">
    <property type="component" value="Unassembled WGS sequence"/>
</dbReference>
<dbReference type="OrthoDB" id="3825558at2"/>
<accession>W7ISY7</accession>
<dbReference type="EMBL" id="AYXG01000203">
    <property type="protein sequence ID" value="EWC59536.1"/>
    <property type="molecule type" value="Genomic_DNA"/>
</dbReference>
<protein>
    <submittedName>
        <fullName evidence="2">Secreted protein</fullName>
    </submittedName>
</protein>
<dbReference type="AlphaFoldDB" id="W7ISY7"/>
<reference evidence="2 3" key="1">
    <citation type="journal article" date="2014" name="Genome Announc.">
        <title>Draft Genome Sequence of the Antitrypanosomally Active Sponge-Associated Bacterium Actinokineospora sp. Strain EG49.</title>
        <authorList>
            <person name="Harjes J."/>
            <person name="Ryu T."/>
            <person name="Abdelmohsen U.R."/>
            <person name="Moitinho-Silva L."/>
            <person name="Horn H."/>
            <person name="Ravasi T."/>
            <person name="Hentschel U."/>
        </authorList>
    </citation>
    <scope>NUCLEOTIDE SEQUENCE [LARGE SCALE GENOMIC DNA]</scope>
    <source>
        <strain evidence="2 3">EG49</strain>
    </source>
</reference>
<feature type="transmembrane region" description="Helical" evidence="1">
    <location>
        <begin position="9"/>
        <end position="28"/>
    </location>
</feature>
<dbReference type="InterPro" id="IPR021517">
    <property type="entry name" value="DUF3180"/>
</dbReference>
<evidence type="ECO:0000313" key="3">
    <source>
        <dbReference type="Proteomes" id="UP000019277"/>
    </source>
</evidence>
<keyword evidence="1" id="KW-0812">Transmembrane</keyword>
<keyword evidence="1" id="KW-0472">Membrane</keyword>
<dbReference type="STRING" id="909613.UO65_5264"/>
<dbReference type="eggNOG" id="ENOG5033CMQ">
    <property type="taxonomic scope" value="Bacteria"/>
</dbReference>
<evidence type="ECO:0000313" key="2">
    <source>
        <dbReference type="EMBL" id="EWC59536.1"/>
    </source>
</evidence>
<feature type="transmembrane region" description="Helical" evidence="1">
    <location>
        <begin position="34"/>
        <end position="56"/>
    </location>
</feature>
<feature type="transmembrane region" description="Helical" evidence="1">
    <location>
        <begin position="77"/>
        <end position="103"/>
    </location>
</feature>